<keyword evidence="3" id="KW-0175">Coiled coil</keyword>
<feature type="compositionally biased region" description="Polar residues" evidence="4">
    <location>
        <begin position="604"/>
        <end position="631"/>
    </location>
</feature>
<feature type="coiled-coil region" evidence="3">
    <location>
        <begin position="639"/>
        <end position="695"/>
    </location>
</feature>
<dbReference type="GO" id="GO:0005813">
    <property type="term" value="C:centrosome"/>
    <property type="evidence" value="ECO:0007669"/>
    <property type="project" value="TreeGrafter"/>
</dbReference>
<evidence type="ECO:0000259" key="5">
    <source>
        <dbReference type="Pfam" id="PF07989"/>
    </source>
</evidence>
<dbReference type="Pfam" id="PF07989">
    <property type="entry name" value="Cnn_1N"/>
    <property type="match status" value="1"/>
</dbReference>
<dbReference type="GO" id="GO:0007098">
    <property type="term" value="P:centrosome cycle"/>
    <property type="evidence" value="ECO:0007669"/>
    <property type="project" value="TreeGrafter"/>
</dbReference>
<evidence type="ECO:0000256" key="2">
    <source>
        <dbReference type="ARBA" id="ARBA00022490"/>
    </source>
</evidence>
<organism evidence="6">
    <name type="scientific">Drosophila rhopaloa</name>
    <name type="common">Fruit fly</name>
    <dbReference type="NCBI Taxonomy" id="1041015"/>
    <lineage>
        <taxon>Eukaryota</taxon>
        <taxon>Metazoa</taxon>
        <taxon>Ecdysozoa</taxon>
        <taxon>Arthropoda</taxon>
        <taxon>Hexapoda</taxon>
        <taxon>Insecta</taxon>
        <taxon>Pterygota</taxon>
        <taxon>Neoptera</taxon>
        <taxon>Endopterygota</taxon>
        <taxon>Diptera</taxon>
        <taxon>Brachycera</taxon>
        <taxon>Muscomorpha</taxon>
        <taxon>Ephydroidea</taxon>
        <taxon>Drosophilidae</taxon>
        <taxon>Drosophila</taxon>
        <taxon>Sophophora</taxon>
    </lineage>
</organism>
<feature type="region of interest" description="Disordered" evidence="4">
    <location>
        <begin position="891"/>
        <end position="976"/>
    </location>
</feature>
<sequence length="1400" mass="158248">MDQSKQVLRDYCGDGNGTCASSLREITLIETVTSFLEENGASEIDRRVLRKLAEALSKSIDDTSPGALQDVTMENSYASFDVPRPQGGSHSPMMMQGRSVRELEEQMSTLRKENFNLKLRIYFMEEGQPGARANNSQDSLGKQLIDSKIQIEMLRKTVDEKMELLKDAARAISHHEEMQRKVDFDSQAIIDDLQEQIRSYQMAESAQPGESNASFDMKKLQRLESEVHKLEDELMETDIRNKAAKSELEFALAERLESLTACEAKIEELAIKNAELVERLEKDTESVESANKIIEQLKVEIGECRVENQNLVTSADAVKLELSDQCMSMKDAAETMDVQRQTIKLLEDTIKRKEQAYGGMLNSLLEYEALIAKLNAELEIVRDENFYFRGISGNLRQKELRQLDRGVAVVQPMRTVVDAGCFVRQSGAVVAQKPLRLERRSGEALPIQRSVCPAPKSSLSTAAAAAAIIYESPVSSPAGAPPQQARNFAGRECTQYGFLQLFVAKLHWVPAVPLALGHVALKLTLLMVQLHICLQNARMPLQTKRELGAQLADKMCELQDAQEKLKERERIHEQACRTIQKLMQKLSSQEKEIKRLNQEKEQSVNKGNDSNKTTISPSTTGRSMSDNEASSLEISTNLRVRYELKITEQEEKIKQLQAEVKKKTANLQNLVNKELWEKNREVERLTKLLANQQKTLPQIGEESAGEADLQQSFTEAEYMRAVERNKVLQRKVDVLFQRLAEDQQNFAVIGQLRLELQQARTDVETSDKWRLECADVCSVLTNRLEELAGFLNSLLKHKDVLGVLAADRRHAMRKAVDRSLDLSKSLNMTLNITGASLADQSLAQLCNLSEILYTEGDVSHKTFNSHEEIHAASSMSPTVENLKAENKALKRELEKRRSTEGQQLQRKERRSLPLPSQQLDNQSESEAWSEPDRKVSLARIGLDETSNSLAAPDQPASESESEGRACATRQDRNRNSERIAQLEEQIAQKDERVLNVQCQLVELDNRYKQEQLRCLDISQQLEQLRAINAALTADLQAIGSHEDQRMVEMQRQLELKTQQIDQLKLAQSTLTADAQITEMELQAVQQQMQEMEQQHADSVDHLQTQLEQHKVEAVKQLEEHEHLHQEALERDWVALTTYQEQAQQLLELQRSLDYHQENEKELKQTLVENELATRALKKQLDESTLQASKAVMERTKAYNDKLQLEKRSEELKLQLEALKEEQRKFQQKRSNSSDVSQSGYTSEEVAVPMGPPASLASSSKLTAAAVVAQRVNNSSPDLGIESDAGRISSVELSNAQRAMLKTVELKNECAKTKSEESSSPDSKANLATAAATAHDCAKVDLENAELRRKLIRTKRAFEDTYEKLRMANKAKAQVEKDIKNQILKTHNVLRNVRSNMENEL</sequence>
<feature type="region of interest" description="Disordered" evidence="4">
    <location>
        <begin position="1223"/>
        <end position="1246"/>
    </location>
</feature>
<evidence type="ECO:0000313" key="6">
    <source>
        <dbReference type="RefSeq" id="XP_016973274.1"/>
    </source>
</evidence>
<dbReference type="GO" id="GO:0005794">
    <property type="term" value="C:Golgi apparatus"/>
    <property type="evidence" value="ECO:0007669"/>
    <property type="project" value="TreeGrafter"/>
</dbReference>
<protein>
    <submittedName>
        <fullName evidence="6">Centrosomin isoform X5</fullName>
    </submittedName>
</protein>
<dbReference type="GO" id="GO:1903358">
    <property type="term" value="P:regulation of Golgi organization"/>
    <property type="evidence" value="ECO:0007669"/>
    <property type="project" value="TreeGrafter"/>
</dbReference>
<dbReference type="GO" id="GO:0090063">
    <property type="term" value="P:positive regulation of microtubule nucleation"/>
    <property type="evidence" value="ECO:0007669"/>
    <property type="project" value="TreeGrafter"/>
</dbReference>
<keyword evidence="2" id="KW-0963">Cytoplasm</keyword>
<accession>A0A6P4E9Q4</accession>
<dbReference type="OrthoDB" id="10255000at2759"/>
<gene>
    <name evidence="6" type="primary">LOC108040315</name>
</gene>
<evidence type="ECO:0000256" key="4">
    <source>
        <dbReference type="SAM" id="MobiDB-lite"/>
    </source>
</evidence>
<evidence type="ECO:0000256" key="3">
    <source>
        <dbReference type="SAM" id="Coils"/>
    </source>
</evidence>
<feature type="region of interest" description="Disordered" evidence="4">
    <location>
        <begin position="597"/>
        <end position="631"/>
    </location>
</feature>
<feature type="compositionally biased region" description="Polar residues" evidence="4">
    <location>
        <begin position="1228"/>
        <end position="1241"/>
    </location>
</feature>
<name>A0A6P4E9Q4_DRORH</name>
<comment type="subcellular location">
    <subcellularLocation>
        <location evidence="1">Cytoplasm</location>
    </subcellularLocation>
</comment>
<dbReference type="InterPro" id="IPR012943">
    <property type="entry name" value="Cnn_1N"/>
</dbReference>
<feature type="coiled-coil region" evidence="3">
    <location>
        <begin position="93"/>
        <end position="120"/>
    </location>
</feature>
<proteinExistence type="predicted"/>
<feature type="domain" description="Centrosomin N-terminal motif 1" evidence="5">
    <location>
        <begin position="99"/>
        <end position="172"/>
    </location>
</feature>
<evidence type="ECO:0000256" key="1">
    <source>
        <dbReference type="ARBA" id="ARBA00004496"/>
    </source>
</evidence>
<feature type="compositionally biased region" description="Polar residues" evidence="4">
    <location>
        <begin position="914"/>
        <end position="926"/>
    </location>
</feature>
<dbReference type="PANTHER" id="PTHR46501">
    <property type="entry name" value="MYOMEGALIN"/>
    <property type="match status" value="1"/>
</dbReference>
<dbReference type="InterPro" id="IPR052593">
    <property type="entry name" value="MT-associated_AKAP9-binding"/>
</dbReference>
<reference evidence="6" key="1">
    <citation type="submission" date="2025-08" db="UniProtKB">
        <authorList>
            <consortium name="RefSeq"/>
        </authorList>
    </citation>
    <scope>IDENTIFICATION</scope>
</reference>
<dbReference type="RefSeq" id="XP_016973274.1">
    <property type="nucleotide sequence ID" value="XM_017117785.1"/>
</dbReference>
<feature type="coiled-coil region" evidence="3">
    <location>
        <begin position="1046"/>
        <end position="1165"/>
    </location>
</feature>
<dbReference type="PANTHER" id="PTHR46501:SF10">
    <property type="entry name" value="CENTROSOMIN"/>
    <property type="match status" value="1"/>
</dbReference>
<feature type="coiled-coil region" evidence="3">
    <location>
        <begin position="329"/>
        <end position="384"/>
    </location>
</feature>
<feature type="coiled-coil region" evidence="3">
    <location>
        <begin position="213"/>
        <end position="300"/>
    </location>
</feature>
<dbReference type="GO" id="GO:0060090">
    <property type="term" value="F:molecular adaptor activity"/>
    <property type="evidence" value="ECO:0007669"/>
    <property type="project" value="TreeGrafter"/>
</dbReference>